<dbReference type="AlphaFoldDB" id="A0A7K3LHM0"/>
<dbReference type="InterPro" id="IPR001647">
    <property type="entry name" value="HTH_TetR"/>
</dbReference>
<feature type="domain" description="HTH tetR-type" evidence="6">
    <location>
        <begin position="8"/>
        <end position="68"/>
    </location>
</feature>
<evidence type="ECO:0000313" key="7">
    <source>
        <dbReference type="EMBL" id="NDJ91799.1"/>
    </source>
</evidence>
<dbReference type="InterPro" id="IPR050109">
    <property type="entry name" value="HTH-type_TetR-like_transc_reg"/>
</dbReference>
<dbReference type="Gene3D" id="1.10.357.10">
    <property type="entry name" value="Tetracycline Repressor, domain 2"/>
    <property type="match status" value="1"/>
</dbReference>
<reference evidence="7 8" key="1">
    <citation type="submission" date="2020-01" db="EMBL/GenBank/DDBJ databases">
        <authorList>
            <person name="Sanchez-Estrada R."/>
            <person name="Gonzalez-Y-Merchand J.A."/>
            <person name="Rivera-Gutierrez S."/>
        </authorList>
    </citation>
    <scope>NUCLEOTIDE SEQUENCE [LARGE SCALE GENOMIC DNA]</scope>
    <source>
        <strain evidence="7 8">CST 7247</strain>
    </source>
</reference>
<dbReference type="SUPFAM" id="SSF46689">
    <property type="entry name" value="Homeodomain-like"/>
    <property type="match status" value="1"/>
</dbReference>
<dbReference type="PRINTS" id="PR00455">
    <property type="entry name" value="HTHTETR"/>
</dbReference>
<dbReference type="SUPFAM" id="SSF48498">
    <property type="entry name" value="Tetracyclin repressor-like, C-terminal domain"/>
    <property type="match status" value="1"/>
</dbReference>
<protein>
    <submittedName>
        <fullName evidence="7">TetR/AcrR family transcriptional regulator</fullName>
    </submittedName>
</protein>
<keyword evidence="1" id="KW-0678">Repressor</keyword>
<dbReference type="InterPro" id="IPR041490">
    <property type="entry name" value="KstR2_TetR_C"/>
</dbReference>
<proteinExistence type="predicted"/>
<accession>A0A7K3LHM0</accession>
<name>A0A7K3LHM0_9MYCO</name>
<sequence>MTVTANNLDKRAHIMADCARLFRKLGYHGTAMSDIADAVKLNKGTLYYYFPSKTDILFAIYQEALQRLDENINMIVPGLPPDEELAAYVKAILRTIASVPDVIAVYFQEQPWRESALPAEQSAMIRAKEAEFTDRIRTMIKDGMRTNVFRRVNEDLLTIQLLAMISSLNRWHLIQGQASADLIADTIVAYLYEGIVSRH</sequence>
<comment type="caution">
    <text evidence="7">The sequence shown here is derived from an EMBL/GenBank/DDBJ whole genome shotgun (WGS) entry which is preliminary data.</text>
</comment>
<evidence type="ECO:0000259" key="6">
    <source>
        <dbReference type="PROSITE" id="PS50977"/>
    </source>
</evidence>
<dbReference type="Gene3D" id="1.10.10.60">
    <property type="entry name" value="Homeodomain-like"/>
    <property type="match status" value="1"/>
</dbReference>
<evidence type="ECO:0000256" key="3">
    <source>
        <dbReference type="ARBA" id="ARBA00023125"/>
    </source>
</evidence>
<dbReference type="PANTHER" id="PTHR30055">
    <property type="entry name" value="HTH-TYPE TRANSCRIPTIONAL REGULATOR RUTR"/>
    <property type="match status" value="1"/>
</dbReference>
<dbReference type="Proteomes" id="UP000466523">
    <property type="component" value="Unassembled WGS sequence"/>
</dbReference>
<dbReference type="InterPro" id="IPR036271">
    <property type="entry name" value="Tet_transcr_reg_TetR-rel_C_sf"/>
</dbReference>
<dbReference type="RefSeq" id="WP_162113242.1">
    <property type="nucleotide sequence ID" value="NZ_JAACYR010000127.1"/>
</dbReference>
<dbReference type="GO" id="GO:0003700">
    <property type="term" value="F:DNA-binding transcription factor activity"/>
    <property type="evidence" value="ECO:0007669"/>
    <property type="project" value="TreeGrafter"/>
</dbReference>
<dbReference type="EMBL" id="JAACYR010000127">
    <property type="protein sequence ID" value="NDJ91799.1"/>
    <property type="molecule type" value="Genomic_DNA"/>
</dbReference>
<evidence type="ECO:0000256" key="2">
    <source>
        <dbReference type="ARBA" id="ARBA00023015"/>
    </source>
</evidence>
<dbReference type="Pfam" id="PF17932">
    <property type="entry name" value="TetR_C_24"/>
    <property type="match status" value="1"/>
</dbReference>
<organism evidence="7 8">
    <name type="scientific">Mycolicibacter kumamotonensis</name>
    <dbReference type="NCBI Taxonomy" id="354243"/>
    <lineage>
        <taxon>Bacteria</taxon>
        <taxon>Bacillati</taxon>
        <taxon>Actinomycetota</taxon>
        <taxon>Actinomycetes</taxon>
        <taxon>Mycobacteriales</taxon>
        <taxon>Mycobacteriaceae</taxon>
        <taxon>Mycolicibacter</taxon>
    </lineage>
</organism>
<evidence type="ECO:0000313" key="8">
    <source>
        <dbReference type="Proteomes" id="UP000466523"/>
    </source>
</evidence>
<dbReference type="PANTHER" id="PTHR30055:SF175">
    <property type="entry name" value="HTH-TYPE TRANSCRIPTIONAL REPRESSOR KSTR2"/>
    <property type="match status" value="1"/>
</dbReference>
<dbReference type="PROSITE" id="PS50977">
    <property type="entry name" value="HTH_TETR_2"/>
    <property type="match status" value="1"/>
</dbReference>
<keyword evidence="2" id="KW-0805">Transcription regulation</keyword>
<gene>
    <name evidence="7" type="ORF">GWR20_22085</name>
</gene>
<keyword evidence="4" id="KW-0804">Transcription</keyword>
<dbReference type="GO" id="GO:0000976">
    <property type="term" value="F:transcription cis-regulatory region binding"/>
    <property type="evidence" value="ECO:0007669"/>
    <property type="project" value="TreeGrafter"/>
</dbReference>
<evidence type="ECO:0000256" key="1">
    <source>
        <dbReference type="ARBA" id="ARBA00022491"/>
    </source>
</evidence>
<keyword evidence="3 5" id="KW-0238">DNA-binding</keyword>
<evidence type="ECO:0000256" key="4">
    <source>
        <dbReference type="ARBA" id="ARBA00023163"/>
    </source>
</evidence>
<evidence type="ECO:0000256" key="5">
    <source>
        <dbReference type="PROSITE-ProRule" id="PRU00335"/>
    </source>
</evidence>
<dbReference type="InterPro" id="IPR009057">
    <property type="entry name" value="Homeodomain-like_sf"/>
</dbReference>
<feature type="DNA-binding region" description="H-T-H motif" evidence="5">
    <location>
        <begin position="31"/>
        <end position="50"/>
    </location>
</feature>
<dbReference type="Pfam" id="PF00440">
    <property type="entry name" value="TetR_N"/>
    <property type="match status" value="1"/>
</dbReference>